<evidence type="ECO:0000256" key="1">
    <source>
        <dbReference type="SAM" id="MobiDB-lite"/>
    </source>
</evidence>
<dbReference type="PhylomeDB" id="B4GK61"/>
<feature type="transmembrane region" description="Helical" evidence="2">
    <location>
        <begin position="100"/>
        <end position="118"/>
    </location>
</feature>
<keyword evidence="2" id="KW-0472">Membrane</keyword>
<evidence type="ECO:0000313" key="4">
    <source>
        <dbReference type="Proteomes" id="UP000008744"/>
    </source>
</evidence>
<dbReference type="Proteomes" id="UP000008744">
    <property type="component" value="Unassembled WGS sequence"/>
</dbReference>
<dbReference type="eggNOG" id="ENOG502SZ15">
    <property type="taxonomic scope" value="Eukaryota"/>
</dbReference>
<proteinExistence type="predicted"/>
<reference evidence="3 4" key="1">
    <citation type="journal article" date="2007" name="Nature">
        <title>Evolution of genes and genomes on the Drosophila phylogeny.</title>
        <authorList>
            <consortium name="Drosophila 12 Genomes Consortium"/>
            <person name="Clark A.G."/>
            <person name="Eisen M.B."/>
            <person name="Smith D.R."/>
            <person name="Bergman C.M."/>
            <person name="Oliver B."/>
            <person name="Markow T.A."/>
            <person name="Kaufman T.C."/>
            <person name="Kellis M."/>
            <person name="Gelbart W."/>
            <person name="Iyer V.N."/>
            <person name="Pollard D.A."/>
            <person name="Sackton T.B."/>
            <person name="Larracuente A.M."/>
            <person name="Singh N.D."/>
            <person name="Abad J.P."/>
            <person name="Abt D.N."/>
            <person name="Adryan B."/>
            <person name="Aguade M."/>
            <person name="Akashi H."/>
            <person name="Anderson W.W."/>
            <person name="Aquadro C.F."/>
            <person name="Ardell D.H."/>
            <person name="Arguello R."/>
            <person name="Artieri C.G."/>
            <person name="Barbash D.A."/>
            <person name="Barker D."/>
            <person name="Barsanti P."/>
            <person name="Batterham P."/>
            <person name="Batzoglou S."/>
            <person name="Begun D."/>
            <person name="Bhutkar A."/>
            <person name="Blanco E."/>
            <person name="Bosak S.A."/>
            <person name="Bradley R.K."/>
            <person name="Brand A.D."/>
            <person name="Brent M.R."/>
            <person name="Brooks A.N."/>
            <person name="Brown R.H."/>
            <person name="Butlin R.K."/>
            <person name="Caggese C."/>
            <person name="Calvi B.R."/>
            <person name="Bernardo de Carvalho A."/>
            <person name="Caspi A."/>
            <person name="Castrezana S."/>
            <person name="Celniker S.E."/>
            <person name="Chang J.L."/>
            <person name="Chapple C."/>
            <person name="Chatterji S."/>
            <person name="Chinwalla A."/>
            <person name="Civetta A."/>
            <person name="Clifton S.W."/>
            <person name="Comeron J.M."/>
            <person name="Costello J.C."/>
            <person name="Coyne J.A."/>
            <person name="Daub J."/>
            <person name="David R.G."/>
            <person name="Delcher A.L."/>
            <person name="Delehaunty K."/>
            <person name="Do C.B."/>
            <person name="Ebling H."/>
            <person name="Edwards K."/>
            <person name="Eickbush T."/>
            <person name="Evans J.D."/>
            <person name="Filipski A."/>
            <person name="Findeiss S."/>
            <person name="Freyhult E."/>
            <person name="Fulton L."/>
            <person name="Fulton R."/>
            <person name="Garcia A.C."/>
            <person name="Gardiner A."/>
            <person name="Garfield D.A."/>
            <person name="Garvin B.E."/>
            <person name="Gibson G."/>
            <person name="Gilbert D."/>
            <person name="Gnerre S."/>
            <person name="Godfrey J."/>
            <person name="Good R."/>
            <person name="Gotea V."/>
            <person name="Gravely B."/>
            <person name="Greenberg A.J."/>
            <person name="Griffiths-Jones S."/>
            <person name="Gross S."/>
            <person name="Guigo R."/>
            <person name="Gustafson E.A."/>
            <person name="Haerty W."/>
            <person name="Hahn M.W."/>
            <person name="Halligan D.L."/>
            <person name="Halpern A.L."/>
            <person name="Halter G.M."/>
            <person name="Han M.V."/>
            <person name="Heger A."/>
            <person name="Hillier L."/>
            <person name="Hinrichs A.S."/>
            <person name="Holmes I."/>
            <person name="Hoskins R.A."/>
            <person name="Hubisz M.J."/>
            <person name="Hultmark D."/>
            <person name="Huntley M.A."/>
            <person name="Jaffe D.B."/>
            <person name="Jagadeeshan S."/>
            <person name="Jeck W.R."/>
            <person name="Johnson J."/>
            <person name="Jones C.D."/>
            <person name="Jordan W.C."/>
            <person name="Karpen G.H."/>
            <person name="Kataoka E."/>
            <person name="Keightley P.D."/>
            <person name="Kheradpour P."/>
            <person name="Kirkness E.F."/>
            <person name="Koerich L.B."/>
            <person name="Kristiansen K."/>
            <person name="Kudrna D."/>
            <person name="Kulathinal R.J."/>
            <person name="Kumar S."/>
            <person name="Kwok R."/>
            <person name="Lander E."/>
            <person name="Langley C.H."/>
            <person name="Lapoint R."/>
            <person name="Lazzaro B.P."/>
            <person name="Lee S.J."/>
            <person name="Levesque L."/>
            <person name="Li R."/>
            <person name="Lin C.F."/>
            <person name="Lin M.F."/>
            <person name="Lindblad-Toh K."/>
            <person name="Llopart A."/>
            <person name="Long M."/>
            <person name="Low L."/>
            <person name="Lozovsky E."/>
            <person name="Lu J."/>
            <person name="Luo M."/>
            <person name="Machado C.A."/>
            <person name="Makalowski W."/>
            <person name="Marzo M."/>
            <person name="Matsuda M."/>
            <person name="Matzkin L."/>
            <person name="McAllister B."/>
            <person name="McBride C.S."/>
            <person name="McKernan B."/>
            <person name="McKernan K."/>
            <person name="Mendez-Lago M."/>
            <person name="Minx P."/>
            <person name="Mollenhauer M.U."/>
            <person name="Montooth K."/>
            <person name="Mount S.M."/>
            <person name="Mu X."/>
            <person name="Myers E."/>
            <person name="Negre B."/>
            <person name="Newfeld S."/>
            <person name="Nielsen R."/>
            <person name="Noor M.A."/>
            <person name="O'Grady P."/>
            <person name="Pachter L."/>
            <person name="Papaceit M."/>
            <person name="Parisi M.J."/>
            <person name="Parisi M."/>
            <person name="Parts L."/>
            <person name="Pedersen J.S."/>
            <person name="Pesole G."/>
            <person name="Phillippy A.M."/>
            <person name="Ponting C.P."/>
            <person name="Pop M."/>
            <person name="Porcelli D."/>
            <person name="Powell J.R."/>
            <person name="Prohaska S."/>
            <person name="Pruitt K."/>
            <person name="Puig M."/>
            <person name="Quesneville H."/>
            <person name="Ram K.R."/>
            <person name="Rand D."/>
            <person name="Rasmussen M.D."/>
            <person name="Reed L.K."/>
            <person name="Reenan R."/>
            <person name="Reily A."/>
            <person name="Remington K.A."/>
            <person name="Rieger T.T."/>
            <person name="Ritchie M.G."/>
            <person name="Robin C."/>
            <person name="Rogers Y.H."/>
            <person name="Rohde C."/>
            <person name="Rozas J."/>
            <person name="Rubenfield M.J."/>
            <person name="Ruiz A."/>
            <person name="Russo S."/>
            <person name="Salzberg S.L."/>
            <person name="Sanchez-Gracia A."/>
            <person name="Saranga D.J."/>
            <person name="Sato H."/>
            <person name="Schaeffer S.W."/>
            <person name="Schatz M.C."/>
            <person name="Schlenke T."/>
            <person name="Schwartz R."/>
            <person name="Segarra C."/>
            <person name="Singh R.S."/>
            <person name="Sirot L."/>
            <person name="Sirota M."/>
            <person name="Sisneros N.B."/>
            <person name="Smith C.D."/>
            <person name="Smith T.F."/>
            <person name="Spieth J."/>
            <person name="Stage D.E."/>
            <person name="Stark A."/>
            <person name="Stephan W."/>
            <person name="Strausberg R.L."/>
            <person name="Strempel S."/>
            <person name="Sturgill D."/>
            <person name="Sutton G."/>
            <person name="Sutton G.G."/>
            <person name="Tao W."/>
            <person name="Teichmann S."/>
            <person name="Tobari Y.N."/>
            <person name="Tomimura Y."/>
            <person name="Tsolas J.M."/>
            <person name="Valente V.L."/>
            <person name="Venter E."/>
            <person name="Venter J.C."/>
            <person name="Vicario S."/>
            <person name="Vieira F.G."/>
            <person name="Vilella A.J."/>
            <person name="Villasante A."/>
            <person name="Walenz B."/>
            <person name="Wang J."/>
            <person name="Wasserman M."/>
            <person name="Watts T."/>
            <person name="Wilson D."/>
            <person name="Wilson R.K."/>
            <person name="Wing R.A."/>
            <person name="Wolfner M.F."/>
            <person name="Wong A."/>
            <person name="Wong G.K."/>
            <person name="Wu C.I."/>
            <person name="Wu G."/>
            <person name="Yamamoto D."/>
            <person name="Yang H.P."/>
            <person name="Yang S.P."/>
            <person name="Yorke J.A."/>
            <person name="Yoshida K."/>
            <person name="Zdobnov E."/>
            <person name="Zhang P."/>
            <person name="Zhang Y."/>
            <person name="Zimin A.V."/>
            <person name="Baldwin J."/>
            <person name="Abdouelleil A."/>
            <person name="Abdulkadir J."/>
            <person name="Abebe A."/>
            <person name="Abera B."/>
            <person name="Abreu J."/>
            <person name="Acer S.C."/>
            <person name="Aftuck L."/>
            <person name="Alexander A."/>
            <person name="An P."/>
            <person name="Anderson E."/>
            <person name="Anderson S."/>
            <person name="Arachi H."/>
            <person name="Azer M."/>
            <person name="Bachantsang P."/>
            <person name="Barry A."/>
            <person name="Bayul T."/>
            <person name="Berlin A."/>
            <person name="Bessette D."/>
            <person name="Bloom T."/>
            <person name="Blye J."/>
            <person name="Boguslavskiy L."/>
            <person name="Bonnet C."/>
            <person name="Boukhgalter B."/>
            <person name="Bourzgui I."/>
            <person name="Brown A."/>
            <person name="Cahill P."/>
            <person name="Channer S."/>
            <person name="Cheshatsang Y."/>
            <person name="Chuda L."/>
            <person name="Citroen M."/>
            <person name="Collymore A."/>
            <person name="Cooke P."/>
            <person name="Costello M."/>
            <person name="D'Aco K."/>
            <person name="Daza R."/>
            <person name="De Haan G."/>
            <person name="DeGray S."/>
            <person name="DeMaso C."/>
            <person name="Dhargay N."/>
            <person name="Dooley K."/>
            <person name="Dooley E."/>
            <person name="Doricent M."/>
            <person name="Dorje P."/>
            <person name="Dorjee K."/>
            <person name="Dupes A."/>
            <person name="Elong R."/>
            <person name="Falk J."/>
            <person name="Farina A."/>
            <person name="Faro S."/>
            <person name="Ferguson D."/>
            <person name="Fisher S."/>
            <person name="Foley C.D."/>
            <person name="Franke A."/>
            <person name="Friedrich D."/>
            <person name="Gadbois L."/>
            <person name="Gearin G."/>
            <person name="Gearin C.R."/>
            <person name="Giannoukos G."/>
            <person name="Goode T."/>
            <person name="Graham J."/>
            <person name="Grandbois E."/>
            <person name="Grewal S."/>
            <person name="Gyaltsen K."/>
            <person name="Hafez N."/>
            <person name="Hagos B."/>
            <person name="Hall J."/>
            <person name="Henson C."/>
            <person name="Hollinger A."/>
            <person name="Honan T."/>
            <person name="Huard M.D."/>
            <person name="Hughes L."/>
            <person name="Hurhula B."/>
            <person name="Husby M.E."/>
            <person name="Kamat A."/>
            <person name="Kanga B."/>
            <person name="Kashin S."/>
            <person name="Khazanovich D."/>
            <person name="Kisner P."/>
            <person name="Lance K."/>
            <person name="Lara M."/>
            <person name="Lee W."/>
            <person name="Lennon N."/>
            <person name="Letendre F."/>
            <person name="LeVine R."/>
            <person name="Lipovsky A."/>
            <person name="Liu X."/>
            <person name="Liu J."/>
            <person name="Liu S."/>
            <person name="Lokyitsang T."/>
            <person name="Lokyitsang Y."/>
            <person name="Lubonja R."/>
            <person name="Lui A."/>
            <person name="MacDonald P."/>
            <person name="Magnisalis V."/>
            <person name="Maru K."/>
            <person name="Matthews C."/>
            <person name="McCusker W."/>
            <person name="McDonough S."/>
            <person name="Mehta T."/>
            <person name="Meldrim J."/>
            <person name="Meneus L."/>
            <person name="Mihai O."/>
            <person name="Mihalev A."/>
            <person name="Mihova T."/>
            <person name="Mittelman R."/>
            <person name="Mlenga V."/>
            <person name="Montmayeur A."/>
            <person name="Mulrain L."/>
            <person name="Navidi A."/>
            <person name="Naylor J."/>
            <person name="Negash T."/>
            <person name="Nguyen T."/>
            <person name="Nguyen N."/>
            <person name="Nicol R."/>
            <person name="Norbu C."/>
            <person name="Norbu N."/>
            <person name="Novod N."/>
            <person name="O'Neill B."/>
            <person name="Osman S."/>
            <person name="Markiewicz E."/>
            <person name="Oyono O.L."/>
            <person name="Patti C."/>
            <person name="Phunkhang P."/>
            <person name="Pierre F."/>
            <person name="Priest M."/>
            <person name="Raghuraman S."/>
            <person name="Rege F."/>
            <person name="Reyes R."/>
            <person name="Rise C."/>
            <person name="Rogov P."/>
            <person name="Ross K."/>
            <person name="Ryan E."/>
            <person name="Settipalli S."/>
            <person name="Shea T."/>
            <person name="Sherpa N."/>
            <person name="Shi L."/>
            <person name="Shih D."/>
            <person name="Sparrow T."/>
            <person name="Spaulding J."/>
            <person name="Stalker J."/>
            <person name="Stange-Thomann N."/>
            <person name="Stavropoulos S."/>
            <person name="Stone C."/>
            <person name="Strader C."/>
            <person name="Tesfaye S."/>
            <person name="Thomson T."/>
            <person name="Thoulutsang Y."/>
            <person name="Thoulutsang D."/>
            <person name="Topham K."/>
            <person name="Topping I."/>
            <person name="Tsamla T."/>
            <person name="Vassiliev H."/>
            <person name="Vo A."/>
            <person name="Wangchuk T."/>
            <person name="Wangdi T."/>
            <person name="Weiand M."/>
            <person name="Wilkinson J."/>
            <person name="Wilson A."/>
            <person name="Yadav S."/>
            <person name="Young G."/>
            <person name="Yu Q."/>
            <person name="Zembek L."/>
            <person name="Zhong D."/>
            <person name="Zimmer A."/>
            <person name="Zwirko Z."/>
            <person name="Jaffe D.B."/>
            <person name="Alvarez P."/>
            <person name="Brockman W."/>
            <person name="Butler J."/>
            <person name="Chin C."/>
            <person name="Gnerre S."/>
            <person name="Grabherr M."/>
            <person name="Kleber M."/>
            <person name="Mauceli E."/>
            <person name="MacCallum I."/>
        </authorList>
    </citation>
    <scope>NUCLEOTIDE SEQUENCE [LARGE SCALE GENOMIC DNA]</scope>
    <source>
        <strain evidence="4">MSH-3 / Tucson 14011-0111.49</strain>
    </source>
</reference>
<keyword evidence="4" id="KW-1185">Reference proteome</keyword>
<name>B4GK61_DROPE</name>
<dbReference type="EMBL" id="CH479184">
    <property type="protein sequence ID" value="EDW37027.1"/>
    <property type="molecule type" value="Genomic_DNA"/>
</dbReference>
<feature type="compositionally biased region" description="Polar residues" evidence="1">
    <location>
        <begin position="236"/>
        <end position="251"/>
    </location>
</feature>
<feature type="transmembrane region" description="Helical" evidence="2">
    <location>
        <begin position="160"/>
        <end position="186"/>
    </location>
</feature>
<evidence type="ECO:0000256" key="2">
    <source>
        <dbReference type="SAM" id="Phobius"/>
    </source>
</evidence>
<dbReference type="STRING" id="7234.B4GK61"/>
<sequence>MVDMHEVILNFIVCFYQTYLLFRQIRPIKKMAALLVLHNILLYYVINMFKHLAQSSIGSTGPVNTFYYVPFVYETPAVRESGEDWHVVLTTPQWRFFESLFRHHLALLLPFNLALLVPNCKRTLISALVLASNCLMFVCFTSAICHWVSLCGGLYGGLRLMPIVVLGPVCQMVLIGFFMARIWIYLDSSPKVCIKNLKTPVSFNDKPCFDDDRRHTTSIQSYRAQFPSRKECGFKGSNQKKQENGTQTNQWRPEASGEEYDREKIIRTVTTNRRCNRTFLMECIRRELRGETSEGANDYLEGEIERYKTFSKKYSCNDPEYKEKMLGGDPNAQRTYLLLNMQQDLTKFLTL</sequence>
<dbReference type="OrthoDB" id="7882933at2759"/>
<dbReference type="AlphaFoldDB" id="B4GK61"/>
<feature type="transmembrane region" description="Helical" evidence="2">
    <location>
        <begin position="124"/>
        <end position="148"/>
    </location>
</feature>
<organism evidence="4">
    <name type="scientific">Drosophila persimilis</name>
    <name type="common">Fruit fly</name>
    <dbReference type="NCBI Taxonomy" id="7234"/>
    <lineage>
        <taxon>Eukaryota</taxon>
        <taxon>Metazoa</taxon>
        <taxon>Ecdysozoa</taxon>
        <taxon>Arthropoda</taxon>
        <taxon>Hexapoda</taxon>
        <taxon>Insecta</taxon>
        <taxon>Pterygota</taxon>
        <taxon>Neoptera</taxon>
        <taxon>Endopterygota</taxon>
        <taxon>Diptera</taxon>
        <taxon>Brachycera</taxon>
        <taxon>Muscomorpha</taxon>
        <taxon>Ephydroidea</taxon>
        <taxon>Drosophilidae</taxon>
        <taxon>Drosophila</taxon>
        <taxon>Sophophora</taxon>
    </lineage>
</organism>
<accession>B4GK61</accession>
<protein>
    <submittedName>
        <fullName evidence="3">GL25739</fullName>
    </submittedName>
</protein>
<feature type="region of interest" description="Disordered" evidence="1">
    <location>
        <begin position="233"/>
        <end position="257"/>
    </location>
</feature>
<keyword evidence="2" id="KW-0812">Transmembrane</keyword>
<keyword evidence="2" id="KW-1133">Transmembrane helix</keyword>
<gene>
    <name evidence="3" type="primary">Dper\GL25739</name>
    <name evidence="3" type="ORF">Dper_GL25739</name>
</gene>
<feature type="transmembrane region" description="Helical" evidence="2">
    <location>
        <begin position="7"/>
        <end position="25"/>
    </location>
</feature>
<dbReference type="HOGENOM" id="CLU_790549_0_0_1"/>
<evidence type="ECO:0000313" key="3">
    <source>
        <dbReference type="EMBL" id="EDW37027.1"/>
    </source>
</evidence>
<feature type="transmembrane region" description="Helical" evidence="2">
    <location>
        <begin position="31"/>
        <end position="49"/>
    </location>
</feature>